<dbReference type="RefSeq" id="XP_033653643.1">
    <property type="nucleotide sequence ID" value="XM_033801888.1"/>
</dbReference>
<organism evidence="1 2">
    <name type="scientific">Westerdykella ornata</name>
    <dbReference type="NCBI Taxonomy" id="318751"/>
    <lineage>
        <taxon>Eukaryota</taxon>
        <taxon>Fungi</taxon>
        <taxon>Dikarya</taxon>
        <taxon>Ascomycota</taxon>
        <taxon>Pezizomycotina</taxon>
        <taxon>Dothideomycetes</taxon>
        <taxon>Pleosporomycetidae</taxon>
        <taxon>Pleosporales</taxon>
        <taxon>Sporormiaceae</taxon>
        <taxon>Westerdykella</taxon>
    </lineage>
</organism>
<protein>
    <submittedName>
        <fullName evidence="1">Uncharacterized protein</fullName>
    </submittedName>
</protein>
<sequence length="106" mass="12087">MDECPPVEVPDVYPWPSILVEENWHPAIHREDGCWYGPRLHPGTKVPNQGNRVILFPKTLPRGKSATNKYPILSPMIHAYLDALIYHKKHYGKTKPGLTFISVMAN</sequence>
<proteinExistence type="predicted"/>
<reference evidence="1" key="1">
    <citation type="journal article" date="2020" name="Stud. Mycol.">
        <title>101 Dothideomycetes genomes: a test case for predicting lifestyles and emergence of pathogens.</title>
        <authorList>
            <person name="Haridas S."/>
            <person name="Albert R."/>
            <person name="Binder M."/>
            <person name="Bloem J."/>
            <person name="Labutti K."/>
            <person name="Salamov A."/>
            <person name="Andreopoulos B."/>
            <person name="Baker S."/>
            <person name="Barry K."/>
            <person name="Bills G."/>
            <person name="Bluhm B."/>
            <person name="Cannon C."/>
            <person name="Castanera R."/>
            <person name="Culley D."/>
            <person name="Daum C."/>
            <person name="Ezra D."/>
            <person name="Gonzalez J."/>
            <person name="Henrissat B."/>
            <person name="Kuo A."/>
            <person name="Liang C."/>
            <person name="Lipzen A."/>
            <person name="Lutzoni F."/>
            <person name="Magnuson J."/>
            <person name="Mondo S."/>
            <person name="Nolan M."/>
            <person name="Ohm R."/>
            <person name="Pangilinan J."/>
            <person name="Park H.-J."/>
            <person name="Ramirez L."/>
            <person name="Alfaro M."/>
            <person name="Sun H."/>
            <person name="Tritt A."/>
            <person name="Yoshinaga Y."/>
            <person name="Zwiers L.-H."/>
            <person name="Turgeon B."/>
            <person name="Goodwin S."/>
            <person name="Spatafora J."/>
            <person name="Crous P."/>
            <person name="Grigoriev I."/>
        </authorList>
    </citation>
    <scope>NUCLEOTIDE SEQUENCE</scope>
    <source>
        <strain evidence="1">CBS 379.55</strain>
    </source>
</reference>
<name>A0A6A6JIQ3_WESOR</name>
<dbReference type="GeneID" id="54555063"/>
<gene>
    <name evidence="1" type="ORF">EI97DRAFT_473985</name>
</gene>
<accession>A0A6A6JIQ3</accession>
<dbReference type="OrthoDB" id="2959714at2759"/>
<dbReference type="AlphaFoldDB" id="A0A6A6JIQ3"/>
<dbReference type="Proteomes" id="UP000800097">
    <property type="component" value="Unassembled WGS sequence"/>
</dbReference>
<dbReference type="EMBL" id="ML986494">
    <property type="protein sequence ID" value="KAF2276104.1"/>
    <property type="molecule type" value="Genomic_DNA"/>
</dbReference>
<evidence type="ECO:0000313" key="2">
    <source>
        <dbReference type="Proteomes" id="UP000800097"/>
    </source>
</evidence>
<keyword evidence="2" id="KW-1185">Reference proteome</keyword>
<evidence type="ECO:0000313" key="1">
    <source>
        <dbReference type="EMBL" id="KAF2276104.1"/>
    </source>
</evidence>